<dbReference type="SUPFAM" id="SSF103506">
    <property type="entry name" value="Mitochondrial carrier"/>
    <property type="match status" value="1"/>
</dbReference>
<evidence type="ECO:0000256" key="9">
    <source>
        <dbReference type="RuleBase" id="RU000488"/>
    </source>
</evidence>
<dbReference type="InterPro" id="IPR023395">
    <property type="entry name" value="MCP_dom_sf"/>
</dbReference>
<feature type="repeat" description="Solcar" evidence="8">
    <location>
        <begin position="57"/>
        <end position="155"/>
    </location>
</feature>
<keyword evidence="4 8" id="KW-0812">Transmembrane</keyword>
<keyword evidence="12" id="KW-1185">Reference proteome</keyword>
<evidence type="ECO:0000256" key="8">
    <source>
        <dbReference type="PROSITE-ProRule" id="PRU00282"/>
    </source>
</evidence>
<evidence type="ECO:0008006" key="13">
    <source>
        <dbReference type="Google" id="ProtNLM"/>
    </source>
</evidence>
<sequence length="365" mass="40270">MDEANLRSIQKPFQNPQLLKPVISIQPKPISDSQISGLALYPKYQALPLESSFSMATKPLPNSKTGLKADPSAGLPPRPLRTMAASTAVHGRFHRRLNRAHGYVSHQHVGVREALTSILKSKGPRGLYCGIGAMGLGAGPAHAMYFLRYEICKKNFYGGNYAAHVVSGVFVIVASDTMFTPMDMVKQRLQLANSPYLGVWDCVKRVLREEGLGAFYASYRTTVLMNAPFTTMHFTTYEAAKRGLMKISPESANNERLVVHATAGALAGALAAFVTTPLDVVKTQLQCQVLMILMMNFVKIKYFDDEFPLAIQGVCGCDRFKSGSIRDVFQVIVKKDGYRGLMREWIPELHRRFVSALHQLGGSQG</sequence>
<comment type="similarity">
    <text evidence="2 9">Belongs to the mitochondrial carrier (TC 2.A.29) family.</text>
</comment>
<dbReference type="PANTHER" id="PTHR45758">
    <property type="entry name" value="MITOFERRIN-1-RELATED"/>
    <property type="match status" value="1"/>
</dbReference>
<dbReference type="OrthoDB" id="276989at2759"/>
<dbReference type="Pfam" id="PF00153">
    <property type="entry name" value="Mito_carr"/>
    <property type="match status" value="3"/>
</dbReference>
<evidence type="ECO:0000256" key="1">
    <source>
        <dbReference type="ARBA" id="ARBA00004225"/>
    </source>
</evidence>
<dbReference type="GO" id="GO:0031966">
    <property type="term" value="C:mitochondrial membrane"/>
    <property type="evidence" value="ECO:0007669"/>
    <property type="project" value="UniProtKB-SubCell"/>
</dbReference>
<dbReference type="PROSITE" id="PS50920">
    <property type="entry name" value="SOLCAR"/>
    <property type="match status" value="3"/>
</dbReference>
<keyword evidence="3 9" id="KW-0813">Transport</keyword>
<evidence type="ECO:0000256" key="6">
    <source>
        <dbReference type="ARBA" id="ARBA00023128"/>
    </source>
</evidence>
<keyword evidence="6" id="KW-0496">Mitochondrion</keyword>
<evidence type="ECO:0000256" key="2">
    <source>
        <dbReference type="ARBA" id="ARBA00006375"/>
    </source>
</evidence>
<evidence type="ECO:0000256" key="3">
    <source>
        <dbReference type="ARBA" id="ARBA00022448"/>
    </source>
</evidence>
<dbReference type="GO" id="GO:0015093">
    <property type="term" value="F:ferrous iron transmembrane transporter activity"/>
    <property type="evidence" value="ECO:0007669"/>
    <property type="project" value="TreeGrafter"/>
</dbReference>
<name>A0A8K0EBK2_9ROSA</name>
<feature type="transmembrane region" description="Helical" evidence="10">
    <location>
        <begin position="161"/>
        <end position="179"/>
    </location>
</feature>
<evidence type="ECO:0000256" key="4">
    <source>
        <dbReference type="ARBA" id="ARBA00022692"/>
    </source>
</evidence>
<comment type="subcellular location">
    <subcellularLocation>
        <location evidence="1">Mitochondrion membrane</location>
        <topology evidence="1">Multi-pass membrane protein</topology>
    </subcellularLocation>
</comment>
<evidence type="ECO:0000256" key="7">
    <source>
        <dbReference type="ARBA" id="ARBA00023136"/>
    </source>
</evidence>
<evidence type="ECO:0000313" key="12">
    <source>
        <dbReference type="Proteomes" id="UP000796880"/>
    </source>
</evidence>
<reference evidence="11" key="1">
    <citation type="submission" date="2020-03" db="EMBL/GenBank/DDBJ databases">
        <title>A high-quality chromosome-level genome assembly of a woody plant with both climbing and erect habits, Rhamnella rubrinervis.</title>
        <authorList>
            <person name="Lu Z."/>
            <person name="Yang Y."/>
            <person name="Zhu X."/>
            <person name="Sun Y."/>
        </authorList>
    </citation>
    <scope>NUCLEOTIDE SEQUENCE</scope>
    <source>
        <strain evidence="11">BYM</strain>
        <tissue evidence="11">Leaf</tissue>
    </source>
</reference>
<organism evidence="11 12">
    <name type="scientific">Rhamnella rubrinervis</name>
    <dbReference type="NCBI Taxonomy" id="2594499"/>
    <lineage>
        <taxon>Eukaryota</taxon>
        <taxon>Viridiplantae</taxon>
        <taxon>Streptophyta</taxon>
        <taxon>Embryophyta</taxon>
        <taxon>Tracheophyta</taxon>
        <taxon>Spermatophyta</taxon>
        <taxon>Magnoliopsida</taxon>
        <taxon>eudicotyledons</taxon>
        <taxon>Gunneridae</taxon>
        <taxon>Pentapetalae</taxon>
        <taxon>rosids</taxon>
        <taxon>fabids</taxon>
        <taxon>Rosales</taxon>
        <taxon>Rhamnaceae</taxon>
        <taxon>rhamnoid group</taxon>
        <taxon>Rhamneae</taxon>
        <taxon>Rhamnella</taxon>
    </lineage>
</organism>
<dbReference type="Gene3D" id="1.50.40.10">
    <property type="entry name" value="Mitochondrial carrier domain"/>
    <property type="match status" value="1"/>
</dbReference>
<dbReference type="PANTHER" id="PTHR45758:SF11">
    <property type="entry name" value="MITOCHONDRIAL SUBSTRATE CARRIER FAMILY PROTEIN"/>
    <property type="match status" value="1"/>
</dbReference>
<keyword evidence="7 8" id="KW-0472">Membrane</keyword>
<evidence type="ECO:0000256" key="10">
    <source>
        <dbReference type="SAM" id="Phobius"/>
    </source>
</evidence>
<dbReference type="AlphaFoldDB" id="A0A8K0EBK2"/>
<evidence type="ECO:0000313" key="11">
    <source>
        <dbReference type="EMBL" id="KAF3440572.1"/>
    </source>
</evidence>
<keyword evidence="5 10" id="KW-1133">Transmembrane helix</keyword>
<feature type="repeat" description="Solcar" evidence="8">
    <location>
        <begin position="255"/>
        <end position="365"/>
    </location>
</feature>
<gene>
    <name evidence="11" type="ORF">FNV43_RR18856</name>
</gene>
<feature type="transmembrane region" description="Helical" evidence="10">
    <location>
        <begin position="127"/>
        <end position="149"/>
    </location>
</feature>
<dbReference type="GO" id="GO:0048250">
    <property type="term" value="P:iron import into the mitochondrion"/>
    <property type="evidence" value="ECO:0007669"/>
    <property type="project" value="TreeGrafter"/>
</dbReference>
<feature type="repeat" description="Solcar" evidence="8">
    <location>
        <begin position="159"/>
        <end position="243"/>
    </location>
</feature>
<evidence type="ECO:0000256" key="5">
    <source>
        <dbReference type="ARBA" id="ARBA00022989"/>
    </source>
</evidence>
<protein>
    <recommendedName>
        <fullName evidence="13">Mitochondrial carrier protein</fullName>
    </recommendedName>
</protein>
<dbReference type="InterPro" id="IPR018108">
    <property type="entry name" value="MCP_transmembrane"/>
</dbReference>
<dbReference type="Proteomes" id="UP000796880">
    <property type="component" value="Unassembled WGS sequence"/>
</dbReference>
<accession>A0A8K0EBK2</accession>
<proteinExistence type="inferred from homology"/>
<dbReference type="EMBL" id="VOIH02000008">
    <property type="protein sequence ID" value="KAF3440572.1"/>
    <property type="molecule type" value="Genomic_DNA"/>
</dbReference>
<comment type="caution">
    <text evidence="11">The sequence shown here is derived from an EMBL/GenBank/DDBJ whole genome shotgun (WGS) entry which is preliminary data.</text>
</comment>